<evidence type="ECO:0000256" key="1">
    <source>
        <dbReference type="PROSITE-ProRule" id="PRU00169"/>
    </source>
</evidence>
<keyword evidence="4" id="KW-1185">Reference proteome</keyword>
<evidence type="ECO:0000259" key="2">
    <source>
        <dbReference type="PROSITE" id="PS50110"/>
    </source>
</evidence>
<dbReference type="STRING" id="320787.CA2015_4641"/>
<dbReference type="KEGG" id="camu:CA2015_4641"/>
<feature type="domain" description="Response regulatory" evidence="2">
    <location>
        <begin position="7"/>
        <end position="134"/>
    </location>
</feature>
<dbReference type="RefSeq" id="WP_048644014.1">
    <property type="nucleotide sequence ID" value="NZ_CP012040.1"/>
</dbReference>
<dbReference type="GO" id="GO:0000160">
    <property type="term" value="P:phosphorelay signal transduction system"/>
    <property type="evidence" value="ECO:0007669"/>
    <property type="project" value="InterPro"/>
</dbReference>
<dbReference type="InterPro" id="IPR052893">
    <property type="entry name" value="TCS_response_regulator"/>
</dbReference>
<dbReference type="Pfam" id="PF00072">
    <property type="entry name" value="Response_reg"/>
    <property type="match status" value="1"/>
</dbReference>
<dbReference type="InterPro" id="IPR001789">
    <property type="entry name" value="Sig_transdc_resp-reg_receiver"/>
</dbReference>
<evidence type="ECO:0000313" key="3">
    <source>
        <dbReference type="EMBL" id="AKP53974.1"/>
    </source>
</evidence>
<proteinExistence type="predicted"/>
<dbReference type="PROSITE" id="PS50110">
    <property type="entry name" value="RESPONSE_REGULATORY"/>
    <property type="match status" value="1"/>
</dbReference>
<dbReference type="EMBL" id="CP012040">
    <property type="protein sequence ID" value="AKP53974.1"/>
    <property type="molecule type" value="Genomic_DNA"/>
</dbReference>
<name>A0A0H4PIN5_9BACT</name>
<dbReference type="InterPro" id="IPR011006">
    <property type="entry name" value="CheY-like_superfamily"/>
</dbReference>
<dbReference type="PANTHER" id="PTHR44520">
    <property type="entry name" value="RESPONSE REGULATOR RCP1-RELATED"/>
    <property type="match status" value="1"/>
</dbReference>
<reference evidence="3 4" key="1">
    <citation type="submission" date="2015-07" db="EMBL/GenBank/DDBJ databases">
        <authorList>
            <person name="Kim K.M."/>
        </authorList>
    </citation>
    <scope>NUCLEOTIDE SEQUENCE [LARGE SCALE GENOMIC DNA]</scope>
    <source>
        <strain evidence="3 4">KCTC 12363</strain>
    </source>
</reference>
<dbReference type="PANTHER" id="PTHR44520:SF2">
    <property type="entry name" value="RESPONSE REGULATOR RCP1"/>
    <property type="match status" value="1"/>
</dbReference>
<dbReference type="Proteomes" id="UP000036520">
    <property type="component" value="Chromosome"/>
</dbReference>
<dbReference type="SUPFAM" id="SSF52172">
    <property type="entry name" value="CheY-like"/>
    <property type="match status" value="1"/>
</dbReference>
<dbReference type="OrthoDB" id="1524091at2"/>
<dbReference type="Gene3D" id="3.40.50.2300">
    <property type="match status" value="1"/>
</dbReference>
<gene>
    <name evidence="3" type="ORF">CA2015_4641</name>
</gene>
<protein>
    <submittedName>
        <fullName evidence="3">Two-component response regulator</fullName>
    </submittedName>
</protein>
<evidence type="ECO:0000313" key="4">
    <source>
        <dbReference type="Proteomes" id="UP000036520"/>
    </source>
</evidence>
<accession>A0A0H4PIN5</accession>
<feature type="modified residue" description="4-aspartylphosphate" evidence="1">
    <location>
        <position position="64"/>
    </location>
</feature>
<organism evidence="3 4">
    <name type="scientific">Cyclobacterium amurskyense</name>
    <dbReference type="NCBI Taxonomy" id="320787"/>
    <lineage>
        <taxon>Bacteria</taxon>
        <taxon>Pseudomonadati</taxon>
        <taxon>Bacteroidota</taxon>
        <taxon>Cytophagia</taxon>
        <taxon>Cytophagales</taxon>
        <taxon>Cyclobacteriaceae</taxon>
        <taxon>Cyclobacterium</taxon>
    </lineage>
</organism>
<sequence length="138" mass="15965">MRKKINCILLIDDDKSTNFLHKIIIEETGVSEKVEAVQSGQEALDYLERKKEGVYPKPDLIFLDINMPGMNGWEFLKEYEKLDDNLKGEIMIMMLTTSINPDDEEKAKKTKFINGFLNKPLTTGVIEKIIDDHFQNKE</sequence>
<dbReference type="AlphaFoldDB" id="A0A0H4PIN5"/>
<dbReference type="SMART" id="SM00448">
    <property type="entry name" value="REC"/>
    <property type="match status" value="1"/>
</dbReference>
<keyword evidence="1" id="KW-0597">Phosphoprotein</keyword>